<dbReference type="Pfam" id="PF11901">
    <property type="entry name" value="DM9"/>
    <property type="match status" value="2"/>
</dbReference>
<dbReference type="Proteomes" id="UP000005408">
    <property type="component" value="Unassembled WGS sequence"/>
</dbReference>
<sequence>MIFLRLRKKEMAVWEKTSGSKIPDNAIRAGYEKDGKPLFIARAKMGGLWTSGKCGTHLPGAHIPNDCKEVIVRDYDVLVYPINAVGLLDWKQASGGKVPDKAFKTDTDLYVGRANYTGSLIPCRISTSQKCAYMGYGGKEYNAKEYEVLCQIK</sequence>
<accession>A0A8W8MSK7</accession>
<evidence type="ECO:0000313" key="2">
    <source>
        <dbReference type="Proteomes" id="UP000005408"/>
    </source>
</evidence>
<dbReference type="AlphaFoldDB" id="A0A8W8MSK7"/>
<dbReference type="SMART" id="SM00696">
    <property type="entry name" value="DM9"/>
    <property type="match status" value="2"/>
</dbReference>
<dbReference type="InterPro" id="IPR006616">
    <property type="entry name" value="DM9_repeat"/>
</dbReference>
<organism evidence="1 2">
    <name type="scientific">Magallana gigas</name>
    <name type="common">Pacific oyster</name>
    <name type="synonym">Crassostrea gigas</name>
    <dbReference type="NCBI Taxonomy" id="29159"/>
    <lineage>
        <taxon>Eukaryota</taxon>
        <taxon>Metazoa</taxon>
        <taxon>Spiralia</taxon>
        <taxon>Lophotrochozoa</taxon>
        <taxon>Mollusca</taxon>
        <taxon>Bivalvia</taxon>
        <taxon>Autobranchia</taxon>
        <taxon>Pteriomorphia</taxon>
        <taxon>Ostreida</taxon>
        <taxon>Ostreoidea</taxon>
        <taxon>Ostreidae</taxon>
        <taxon>Magallana</taxon>
    </lineage>
</organism>
<keyword evidence="2" id="KW-1185">Reference proteome</keyword>
<protein>
    <recommendedName>
        <fullName evidence="3">DM9 domain-containing protein</fullName>
    </recommendedName>
</protein>
<dbReference type="PANTHER" id="PTHR31649:SF1">
    <property type="entry name" value="FARNESOIC ACID O-METHYL TRANSFERASE DOMAIN-CONTAINING PROTEIN"/>
    <property type="match status" value="1"/>
</dbReference>
<name>A0A8W8MSK7_MAGGI</name>
<dbReference type="PANTHER" id="PTHR31649">
    <property type="entry name" value="AGAP009604-PA"/>
    <property type="match status" value="1"/>
</dbReference>
<evidence type="ECO:0000313" key="1">
    <source>
        <dbReference type="EnsemblMetazoa" id="G3766.3:cds"/>
    </source>
</evidence>
<proteinExistence type="predicted"/>
<dbReference type="EnsemblMetazoa" id="G3766.3">
    <property type="protein sequence ID" value="G3766.3:cds"/>
    <property type="gene ID" value="G3766"/>
</dbReference>
<evidence type="ECO:0008006" key="3">
    <source>
        <dbReference type="Google" id="ProtNLM"/>
    </source>
</evidence>
<reference evidence="1" key="1">
    <citation type="submission" date="2022-08" db="UniProtKB">
        <authorList>
            <consortium name="EnsemblMetazoa"/>
        </authorList>
    </citation>
    <scope>IDENTIFICATION</scope>
    <source>
        <strain evidence="1">05x7-T-G4-1.051#20</strain>
    </source>
</reference>